<dbReference type="Proteomes" id="UP000784294">
    <property type="component" value="Unassembled WGS sequence"/>
</dbReference>
<protein>
    <submittedName>
        <fullName evidence="1">Uncharacterized protein</fullName>
    </submittedName>
</protein>
<reference evidence="1" key="1">
    <citation type="submission" date="2018-11" db="EMBL/GenBank/DDBJ databases">
        <authorList>
            <consortium name="Pathogen Informatics"/>
        </authorList>
    </citation>
    <scope>NUCLEOTIDE SEQUENCE</scope>
</reference>
<organism evidence="1 2">
    <name type="scientific">Protopolystoma xenopodis</name>
    <dbReference type="NCBI Taxonomy" id="117903"/>
    <lineage>
        <taxon>Eukaryota</taxon>
        <taxon>Metazoa</taxon>
        <taxon>Spiralia</taxon>
        <taxon>Lophotrochozoa</taxon>
        <taxon>Platyhelminthes</taxon>
        <taxon>Monogenea</taxon>
        <taxon>Polyopisthocotylea</taxon>
        <taxon>Polystomatidea</taxon>
        <taxon>Polystomatidae</taxon>
        <taxon>Protopolystoma</taxon>
    </lineage>
</organism>
<evidence type="ECO:0000313" key="2">
    <source>
        <dbReference type="Proteomes" id="UP000784294"/>
    </source>
</evidence>
<keyword evidence="2" id="KW-1185">Reference proteome</keyword>
<accession>A0A448X0V9</accession>
<evidence type="ECO:0000313" key="1">
    <source>
        <dbReference type="EMBL" id="VEL25029.1"/>
    </source>
</evidence>
<dbReference type="EMBL" id="CAAALY010071247">
    <property type="protein sequence ID" value="VEL25029.1"/>
    <property type="molecule type" value="Genomic_DNA"/>
</dbReference>
<gene>
    <name evidence="1" type="ORF">PXEA_LOCUS18469</name>
</gene>
<proteinExistence type="predicted"/>
<name>A0A448X0V9_9PLAT</name>
<dbReference type="AlphaFoldDB" id="A0A448X0V9"/>
<sequence length="85" mass="8744">MLRFREHSGSSCSALSTAAPLGEEMPLVETVLNDSANLPSPAVANMFGPAAVFSGFPTSDSSRNTNSLMALTSSPTIASPSVSIR</sequence>
<comment type="caution">
    <text evidence="1">The sequence shown here is derived from an EMBL/GenBank/DDBJ whole genome shotgun (WGS) entry which is preliminary data.</text>
</comment>